<proteinExistence type="predicted"/>
<dbReference type="InterPro" id="IPR057087">
    <property type="entry name" value="Gp12-like"/>
</dbReference>
<name>L7VS99_9BACT</name>
<dbReference type="AlphaFoldDB" id="L7VS99"/>
<evidence type="ECO:0000313" key="2">
    <source>
        <dbReference type="EMBL" id="AGC71917.1"/>
    </source>
</evidence>
<reference evidence="2" key="1">
    <citation type="submission" date="2012-09" db="EMBL/GenBank/DDBJ databases">
        <title>Metagenomic Characterization of a Microbial Community in Wastewater Detects High Levels of Antibiotic Resistance.</title>
        <authorList>
            <person name="Abrams M."/>
            <person name="Caldwell A."/>
            <person name="Vandaei E."/>
            <person name="Lee W."/>
            <person name="Perrott J."/>
            <person name="Khan S.Y."/>
            <person name="Ta J."/>
            <person name="Romero D."/>
            <person name="Nguyen V."/>
            <person name="Pourmand N."/>
            <person name="Ouverney C.C."/>
        </authorList>
    </citation>
    <scope>NUCLEOTIDE SEQUENCE</scope>
</reference>
<organism evidence="2">
    <name type="scientific">uncultured bacterium A1Q1_fos_25</name>
    <dbReference type="NCBI Taxonomy" id="1256569"/>
    <lineage>
        <taxon>Bacteria</taxon>
        <taxon>environmental samples</taxon>
    </lineage>
</organism>
<dbReference type="EMBL" id="JX649887">
    <property type="protein sequence ID" value="AGC71917.1"/>
    <property type="molecule type" value="Genomic_DNA"/>
</dbReference>
<sequence length="180" mass="19507">MDWAAIEDALHAWVVSATGYAAARVLWRDQNANAKIADHITLHLSGPIVLGTDELRSSTDLLQPAGQEIKQSVQGDREWSLQVECFTGAVTTSSDAKSILSNLQTVGQLPSKLALLDAQGITLFDLGSVQYTPDIQEVGYQGRALVLMRLYSRDEASERTGYIAEVEITDTVAADTFIAP</sequence>
<dbReference type="NCBIfam" id="NF047498">
    <property type="entry name" value="LIC_12616_fam"/>
    <property type="match status" value="1"/>
</dbReference>
<accession>L7VS99</accession>
<protein>
    <recommendedName>
        <fullName evidence="1">Phage neck terminator protein gp12-like domain-containing protein</fullName>
    </recommendedName>
</protein>
<evidence type="ECO:0000259" key="1">
    <source>
        <dbReference type="Pfam" id="PF23961"/>
    </source>
</evidence>
<feature type="domain" description="Phage neck terminator protein gp12-like" evidence="1">
    <location>
        <begin position="5"/>
        <end position="166"/>
    </location>
</feature>
<dbReference type="Pfam" id="PF23961">
    <property type="entry name" value="Phage_tail_terminator_9"/>
    <property type="match status" value="1"/>
</dbReference>